<dbReference type="GO" id="GO:0005829">
    <property type="term" value="C:cytosol"/>
    <property type="evidence" value="ECO:0007669"/>
    <property type="project" value="TreeGrafter"/>
</dbReference>
<comment type="function">
    <text evidence="4">A 50S ribosomal subunit assembly protein with GTPase activity, required for 50S subunit assembly at low temperatures, may also play a role in translation. Binds GTP and analogs. Binds the 70S ribosome between the 30S and 50S subunits, in a similar position as ribosome-bound EF-G; it contacts a number of ribosomal proteins, both rRNAs and the A-site tRNA.</text>
</comment>
<keyword evidence="4" id="KW-0699">rRNA-binding</keyword>
<dbReference type="InterPro" id="IPR035651">
    <property type="entry name" value="BipA_V"/>
</dbReference>
<dbReference type="NCBIfam" id="TIGR01394">
    <property type="entry name" value="TypA_BipA"/>
    <property type="match status" value="1"/>
</dbReference>
<dbReference type="NCBIfam" id="TIGR00231">
    <property type="entry name" value="small_GTP"/>
    <property type="match status" value="1"/>
</dbReference>
<gene>
    <name evidence="4" type="primary">bipA</name>
    <name evidence="6" type="ORF">SAMN02982990_01547</name>
</gene>
<dbReference type="Gene3D" id="2.40.50.250">
    <property type="entry name" value="bipa protein"/>
    <property type="match status" value="1"/>
</dbReference>
<name>A0A1G5QEP3_PHOLU</name>
<dbReference type="EMBL" id="FMWJ01000005">
    <property type="protein sequence ID" value="SCZ60157.1"/>
    <property type="molecule type" value="Genomic_DNA"/>
</dbReference>
<dbReference type="InterPro" id="IPR004161">
    <property type="entry name" value="EFTu-like_2"/>
</dbReference>
<evidence type="ECO:0000256" key="1">
    <source>
        <dbReference type="ARBA" id="ARBA00022741"/>
    </source>
</evidence>
<dbReference type="InterPro" id="IPR048876">
    <property type="entry name" value="BipA_C"/>
</dbReference>
<dbReference type="SUPFAM" id="SSF50447">
    <property type="entry name" value="Translation proteins"/>
    <property type="match status" value="1"/>
</dbReference>
<comment type="catalytic activity">
    <reaction evidence="3 4">
        <text>GTP + H2O = GDP + phosphate + H(+)</text>
        <dbReference type="Rhea" id="RHEA:19669"/>
        <dbReference type="ChEBI" id="CHEBI:15377"/>
        <dbReference type="ChEBI" id="CHEBI:15378"/>
        <dbReference type="ChEBI" id="CHEBI:37565"/>
        <dbReference type="ChEBI" id="CHEBI:43474"/>
        <dbReference type="ChEBI" id="CHEBI:58189"/>
    </reaction>
</comment>
<dbReference type="CDD" id="cd03691">
    <property type="entry name" value="BipA_TypA_II"/>
    <property type="match status" value="1"/>
</dbReference>
<dbReference type="CDD" id="cd03710">
    <property type="entry name" value="BipA_TypA_C"/>
    <property type="match status" value="1"/>
</dbReference>
<dbReference type="SUPFAM" id="SSF54980">
    <property type="entry name" value="EF-G C-terminal domain-like"/>
    <property type="match status" value="2"/>
</dbReference>
<keyword evidence="4" id="KW-0690">Ribosome biogenesis</keyword>
<dbReference type="Gene3D" id="3.30.70.870">
    <property type="entry name" value="Elongation Factor G (Translational Gtpase), domain 3"/>
    <property type="match status" value="1"/>
</dbReference>
<comment type="subcellular location">
    <subcellularLocation>
        <location evidence="4">Cytoplasm</location>
    </subcellularLocation>
    <text evidence="4">Binds to ribosomes.</text>
</comment>
<dbReference type="GO" id="GO:0005525">
    <property type="term" value="F:GTP binding"/>
    <property type="evidence" value="ECO:0007669"/>
    <property type="project" value="UniProtKB-UniRule"/>
</dbReference>
<dbReference type="GO" id="GO:0097216">
    <property type="term" value="F:guanosine tetraphosphate binding"/>
    <property type="evidence" value="ECO:0007669"/>
    <property type="project" value="UniProtKB-ARBA"/>
</dbReference>
<dbReference type="PANTHER" id="PTHR42908">
    <property type="entry name" value="TRANSLATION ELONGATION FACTOR-RELATED"/>
    <property type="match status" value="1"/>
</dbReference>
<dbReference type="FunFam" id="2.40.50.250:FF:000001">
    <property type="entry name" value="GTP-binding protein TypA"/>
    <property type="match status" value="1"/>
</dbReference>
<keyword evidence="4" id="KW-0694">RNA-binding</keyword>
<dbReference type="Pfam" id="PF00679">
    <property type="entry name" value="EFG_C"/>
    <property type="match status" value="1"/>
</dbReference>
<keyword evidence="1 4" id="KW-0547">Nucleotide-binding</keyword>
<dbReference type="GO" id="GO:0003924">
    <property type="term" value="F:GTPase activity"/>
    <property type="evidence" value="ECO:0007669"/>
    <property type="project" value="UniProtKB-UniRule"/>
</dbReference>
<dbReference type="Pfam" id="PF00009">
    <property type="entry name" value="GTP_EFTU"/>
    <property type="match status" value="1"/>
</dbReference>
<dbReference type="InterPro" id="IPR000795">
    <property type="entry name" value="T_Tr_GTP-bd_dom"/>
</dbReference>
<feature type="binding site" evidence="4">
    <location>
        <begin position="15"/>
        <end position="20"/>
    </location>
    <ligand>
        <name>GTP</name>
        <dbReference type="ChEBI" id="CHEBI:37565"/>
    </ligand>
</feature>
<feature type="binding site" evidence="4">
    <location>
        <begin position="128"/>
        <end position="131"/>
    </location>
    <ligand>
        <name>GTP</name>
        <dbReference type="ChEBI" id="CHEBI:37565"/>
    </ligand>
</feature>
<dbReference type="InterPro" id="IPR006298">
    <property type="entry name" value="BipA"/>
</dbReference>
<dbReference type="GO" id="GO:0000027">
    <property type="term" value="P:ribosomal large subunit assembly"/>
    <property type="evidence" value="ECO:0007669"/>
    <property type="project" value="UniProtKB-UniRule"/>
</dbReference>
<dbReference type="GO" id="GO:0043022">
    <property type="term" value="F:ribosome binding"/>
    <property type="evidence" value="ECO:0007669"/>
    <property type="project" value="UniProtKB-UniRule"/>
</dbReference>
<dbReference type="Pfam" id="PF03144">
    <property type="entry name" value="GTP_EFTU_D2"/>
    <property type="match status" value="1"/>
</dbReference>
<reference evidence="7" key="1">
    <citation type="submission" date="2016-10" db="EMBL/GenBank/DDBJ databases">
        <authorList>
            <person name="Varghese N."/>
            <person name="Submissions S."/>
        </authorList>
    </citation>
    <scope>NUCLEOTIDE SEQUENCE [LARGE SCALE GENOMIC DNA]</scope>
    <source>
        <strain evidence="7">ATCC 29999</strain>
    </source>
</reference>
<organism evidence="6 7">
    <name type="scientific">Photorhabdus luminescens</name>
    <name type="common">Xenorhabdus luminescens</name>
    <dbReference type="NCBI Taxonomy" id="29488"/>
    <lineage>
        <taxon>Bacteria</taxon>
        <taxon>Pseudomonadati</taxon>
        <taxon>Pseudomonadota</taxon>
        <taxon>Gammaproteobacteria</taxon>
        <taxon>Enterobacterales</taxon>
        <taxon>Morganellaceae</taxon>
        <taxon>Photorhabdus</taxon>
    </lineage>
</organism>
<dbReference type="Gene3D" id="3.40.50.300">
    <property type="entry name" value="P-loop containing nucleotide triphosphate hydrolases"/>
    <property type="match status" value="1"/>
</dbReference>
<dbReference type="HAMAP" id="MF_00849">
    <property type="entry name" value="BipA"/>
    <property type="match status" value="1"/>
</dbReference>
<dbReference type="CDD" id="cd01891">
    <property type="entry name" value="TypA_BipA"/>
    <property type="match status" value="1"/>
</dbReference>
<dbReference type="PANTHER" id="PTHR42908:SF8">
    <property type="entry name" value="TR-TYPE G DOMAIN-CONTAINING PROTEIN"/>
    <property type="match status" value="1"/>
</dbReference>
<dbReference type="InterPro" id="IPR027417">
    <property type="entry name" value="P-loop_NTPase"/>
</dbReference>
<comment type="subunit">
    <text evidence="4">Monomer.</text>
</comment>
<protein>
    <recommendedName>
        <fullName evidence="4">Large ribosomal subunit assembly factor BipA</fullName>
        <ecNumber evidence="4">3.6.5.-</ecNumber>
    </recommendedName>
    <alternativeName>
        <fullName evidence="4">GTP-binding protein BipA</fullName>
    </alternativeName>
</protein>
<evidence type="ECO:0000313" key="7">
    <source>
        <dbReference type="Proteomes" id="UP000183223"/>
    </source>
</evidence>
<dbReference type="GO" id="GO:0009409">
    <property type="term" value="P:response to cold"/>
    <property type="evidence" value="ECO:0007669"/>
    <property type="project" value="UniProtKB-ARBA"/>
</dbReference>
<comment type="similarity">
    <text evidence="4">Belongs to the TRAFAC class translation factor GTPase superfamily. Classic translation factor GTPase family. BipA subfamily.</text>
</comment>
<accession>A0A1G5QEP3</accession>
<dbReference type="STRING" id="29488.KS18_20335"/>
<evidence type="ECO:0000256" key="2">
    <source>
        <dbReference type="ARBA" id="ARBA00023134"/>
    </source>
</evidence>
<dbReference type="GO" id="GO:1990904">
    <property type="term" value="C:ribonucleoprotein complex"/>
    <property type="evidence" value="ECO:0007669"/>
    <property type="project" value="TreeGrafter"/>
</dbReference>
<dbReference type="FunFam" id="2.40.30.10:FF:000016">
    <property type="entry name" value="GTP-binding protein TypA"/>
    <property type="match status" value="1"/>
</dbReference>
<dbReference type="GO" id="GO:0019843">
    <property type="term" value="F:rRNA binding"/>
    <property type="evidence" value="ECO:0007669"/>
    <property type="project" value="UniProtKB-KW"/>
</dbReference>
<dbReference type="GO" id="GO:0000049">
    <property type="term" value="F:tRNA binding"/>
    <property type="evidence" value="ECO:0007669"/>
    <property type="project" value="UniProtKB-KW"/>
</dbReference>
<dbReference type="FunFam" id="3.40.50.300:FF:000055">
    <property type="entry name" value="GTP-binding protein TypA"/>
    <property type="match status" value="1"/>
</dbReference>
<evidence type="ECO:0000256" key="3">
    <source>
        <dbReference type="ARBA" id="ARBA00048548"/>
    </source>
</evidence>
<dbReference type="PRINTS" id="PR00315">
    <property type="entry name" value="ELONGATNFCT"/>
</dbReference>
<evidence type="ECO:0000256" key="4">
    <source>
        <dbReference type="HAMAP-Rule" id="MF_00849"/>
    </source>
</evidence>
<dbReference type="FunFam" id="3.30.70.240:FF:000002">
    <property type="entry name" value="GTP-binding protein TypA"/>
    <property type="match status" value="1"/>
</dbReference>
<keyword evidence="4" id="KW-0378">Hydrolase</keyword>
<keyword evidence="7" id="KW-1185">Reference proteome</keyword>
<dbReference type="PROSITE" id="PS51722">
    <property type="entry name" value="G_TR_2"/>
    <property type="match status" value="1"/>
</dbReference>
<keyword evidence="4" id="KW-0963">Cytoplasm</keyword>
<dbReference type="SUPFAM" id="SSF52540">
    <property type="entry name" value="P-loop containing nucleoside triphosphate hydrolases"/>
    <property type="match status" value="1"/>
</dbReference>
<dbReference type="InterPro" id="IPR005225">
    <property type="entry name" value="Small_GTP-bd"/>
</dbReference>
<dbReference type="Gene3D" id="3.30.70.240">
    <property type="match status" value="1"/>
</dbReference>
<evidence type="ECO:0000259" key="5">
    <source>
        <dbReference type="PROSITE" id="PS51722"/>
    </source>
</evidence>
<keyword evidence="4" id="KW-0820">tRNA-binding</keyword>
<dbReference type="InterPro" id="IPR031157">
    <property type="entry name" value="G_TR_CS"/>
</dbReference>
<dbReference type="GO" id="GO:0010467">
    <property type="term" value="P:gene expression"/>
    <property type="evidence" value="ECO:0007669"/>
    <property type="project" value="UniProtKB-ARBA"/>
</dbReference>
<evidence type="ECO:0000313" key="6">
    <source>
        <dbReference type="EMBL" id="SCZ60157.1"/>
    </source>
</evidence>
<dbReference type="NCBIfam" id="NF007583">
    <property type="entry name" value="PRK10218.1"/>
    <property type="match status" value="1"/>
</dbReference>
<sequence length="606" mass="67328">MIEKLRNIAIIAHVDHGKTTLVDKLLQQSGTFGDRATATERVMDSNDLEKERGITILAKNTAIKWNDYRINIVDTPGHADFGGEVERVMSMVDSVLLLVDAMDGPMPQTRFVTQKAFAHGLKPIVVINKVDRPGARPDWVVDQVFDLFVNLGATDEQLDFPIVYASALMGIAGTDHEDMAEDMTPLYQAIVDHVEPPKVDLNGAFQMQISQLDYNNYVGVIGIGRIKRGTVKPNQNVTIVDSAGKTRNGKIGKVLGHLGLERIESEQAEAGDIVAITGLGELNISDTLCDVNAVEALPPLAVDEPTVSMYFCVNTSPFCGREGKYVTSRQILERLKKELVHNVALRVEETEDPDAFRVSGRGELHLSVLIENMRREGFELAVSRPKVIFREINGRKQEPFEQVTLDIEEQHQGDVMQALGERKADLRDMLPDGKGRVRLDYIIPSRGLIGFRTEFLTMTSGTGLLYATFSHYDDIRPGEIGRRQNGVMISNGQGKAVAYALYSLQDRGKLFLGHGAEVYEGQVIGIHSRSNDLTVNCLTGKKLTNVRASGTDEATTLSPHIKKTLEQALEFIDDDELVEVTPVSIRLRKRHLTENERRRAYRSKEA</sequence>
<dbReference type="AlphaFoldDB" id="A0A1G5QEP3"/>
<dbReference type="InterPro" id="IPR047041">
    <property type="entry name" value="BipA_GTP-bd_dom"/>
</dbReference>
<proteinExistence type="inferred from homology"/>
<dbReference type="Pfam" id="PF21018">
    <property type="entry name" value="BipA_C"/>
    <property type="match status" value="1"/>
</dbReference>
<dbReference type="CDD" id="cd16263">
    <property type="entry name" value="BipA_III"/>
    <property type="match status" value="1"/>
</dbReference>
<dbReference type="InterPro" id="IPR047043">
    <property type="entry name" value="BipA_III"/>
</dbReference>
<dbReference type="InterPro" id="IPR000640">
    <property type="entry name" value="EFG_V-like"/>
</dbReference>
<feature type="domain" description="Tr-type G" evidence="5">
    <location>
        <begin position="3"/>
        <end position="198"/>
    </location>
</feature>
<dbReference type="Proteomes" id="UP000183223">
    <property type="component" value="Unassembled WGS sequence"/>
</dbReference>
<dbReference type="FunFam" id="3.30.70.870:FF:000003">
    <property type="entry name" value="GTP-binding protein TypA"/>
    <property type="match status" value="1"/>
</dbReference>
<dbReference type="InterPro" id="IPR009000">
    <property type="entry name" value="Transl_B-barrel_sf"/>
</dbReference>
<dbReference type="EC" id="3.6.5.-" evidence="4"/>
<dbReference type="Gene3D" id="2.40.30.10">
    <property type="entry name" value="Translation factors"/>
    <property type="match status" value="1"/>
</dbReference>
<dbReference type="InterPro" id="IPR042116">
    <property type="entry name" value="TypA/BipA_C"/>
</dbReference>
<dbReference type="InterPro" id="IPR047042">
    <property type="entry name" value="BipA_II"/>
</dbReference>
<dbReference type="InterPro" id="IPR035647">
    <property type="entry name" value="EFG_III/V"/>
</dbReference>
<keyword evidence="2 4" id="KW-0342">GTP-binding</keyword>
<dbReference type="PROSITE" id="PS00301">
    <property type="entry name" value="G_TR_1"/>
    <property type="match status" value="1"/>
</dbReference>